<protein>
    <submittedName>
        <fullName evidence="1">Uncharacterized protein</fullName>
    </submittedName>
</protein>
<comment type="caution">
    <text evidence="1">The sequence shown here is derived from an EMBL/GenBank/DDBJ whole genome shotgun (WGS) entry which is preliminary data.</text>
</comment>
<name>A0A0F9RMW9_9ZZZZ</name>
<dbReference type="EMBL" id="LAZR01003408">
    <property type="protein sequence ID" value="KKN18638.1"/>
    <property type="molecule type" value="Genomic_DNA"/>
</dbReference>
<proteinExistence type="predicted"/>
<organism evidence="1">
    <name type="scientific">marine sediment metagenome</name>
    <dbReference type="NCBI Taxonomy" id="412755"/>
    <lineage>
        <taxon>unclassified sequences</taxon>
        <taxon>metagenomes</taxon>
        <taxon>ecological metagenomes</taxon>
    </lineage>
</organism>
<evidence type="ECO:0000313" key="1">
    <source>
        <dbReference type="EMBL" id="KKN18638.1"/>
    </source>
</evidence>
<reference evidence="1" key="1">
    <citation type="journal article" date="2015" name="Nature">
        <title>Complex archaea that bridge the gap between prokaryotes and eukaryotes.</title>
        <authorList>
            <person name="Spang A."/>
            <person name="Saw J.H."/>
            <person name="Jorgensen S.L."/>
            <person name="Zaremba-Niedzwiedzka K."/>
            <person name="Martijn J."/>
            <person name="Lind A.E."/>
            <person name="van Eijk R."/>
            <person name="Schleper C."/>
            <person name="Guy L."/>
            <person name="Ettema T.J."/>
        </authorList>
    </citation>
    <scope>NUCLEOTIDE SEQUENCE</scope>
</reference>
<dbReference type="AlphaFoldDB" id="A0A0F9RMW9"/>
<sequence length="72" mass="8418">MKIPIPYNLILQKLLQHTDSDNIIGVKDAKYYVSVCFRVNHKLIAQMLFEMKDLGLIEFVNQAEIRILRNSL</sequence>
<gene>
    <name evidence="1" type="ORF">LCGC14_0953930</name>
</gene>
<accession>A0A0F9RMW9</accession>